<dbReference type="RefSeq" id="WP_350258391.1">
    <property type="nucleotide sequence ID" value="NZ_CP138335.1"/>
</dbReference>
<name>A0AAU7V956_9ACTO</name>
<dbReference type="GO" id="GO:0016818">
    <property type="term" value="F:hydrolase activity, acting on acid anhydrides, in phosphorus-containing anhydrides"/>
    <property type="evidence" value="ECO:0007669"/>
    <property type="project" value="InterPro"/>
</dbReference>
<proteinExistence type="predicted"/>
<dbReference type="Gene3D" id="3.30.70.2330">
    <property type="match status" value="1"/>
</dbReference>
<dbReference type="EMBL" id="CP138335">
    <property type="protein sequence ID" value="XBW08191.1"/>
    <property type="molecule type" value="Genomic_DNA"/>
</dbReference>
<keyword evidence="2" id="KW-0378">Hydrolase</keyword>
<sequence>MPNGAELEYLLDTAAPRARLEEVKGQLLIVTDDGQRVNPGSPHLYKAGIFSFRLRGTSYYETAVKYGDFSPGTKLRLVREPDNEYDSNAIAIYAPRARNKAGYVNKLNAKRIAPLLDRGDKLVCISCRGTGPGRAGEVVPRVLVLQDQLLAQLWKEL</sequence>
<dbReference type="KEGG" id="sapp:SAC06_01120"/>
<dbReference type="GO" id="GO:0008270">
    <property type="term" value="F:zinc ion binding"/>
    <property type="evidence" value="ECO:0007669"/>
    <property type="project" value="InterPro"/>
</dbReference>
<dbReference type="InterPro" id="IPR014905">
    <property type="entry name" value="HIRAN"/>
</dbReference>
<dbReference type="AlphaFoldDB" id="A0AAU7V956"/>
<keyword evidence="1" id="KW-0479">Metal-binding</keyword>
<protein>
    <submittedName>
        <fullName evidence="4">HIRAN domain-containing protein</fullName>
    </submittedName>
</protein>
<evidence type="ECO:0000259" key="3">
    <source>
        <dbReference type="SMART" id="SM00910"/>
    </source>
</evidence>
<evidence type="ECO:0000256" key="1">
    <source>
        <dbReference type="ARBA" id="ARBA00022723"/>
    </source>
</evidence>
<accession>A0AAU7V956</accession>
<gene>
    <name evidence="4" type="ORF">SAC06_01120</name>
</gene>
<dbReference type="SMART" id="SM00910">
    <property type="entry name" value="HIRAN"/>
    <property type="match status" value="1"/>
</dbReference>
<organism evidence="4">
    <name type="scientific">Scrofimicrobium appendicitidis</name>
    <dbReference type="NCBI Taxonomy" id="3079930"/>
    <lineage>
        <taxon>Bacteria</taxon>
        <taxon>Bacillati</taxon>
        <taxon>Actinomycetota</taxon>
        <taxon>Actinomycetes</taxon>
        <taxon>Actinomycetales</taxon>
        <taxon>Actinomycetaceae</taxon>
        <taxon>Scrofimicrobium</taxon>
    </lineage>
</organism>
<dbReference type="Pfam" id="PF08797">
    <property type="entry name" value="HIRAN"/>
    <property type="match status" value="1"/>
</dbReference>
<dbReference type="GO" id="GO:0003676">
    <property type="term" value="F:nucleic acid binding"/>
    <property type="evidence" value="ECO:0007669"/>
    <property type="project" value="InterPro"/>
</dbReference>
<feature type="domain" description="HIRAN" evidence="3">
    <location>
        <begin position="49"/>
        <end position="150"/>
    </location>
</feature>
<reference evidence="4" key="1">
    <citation type="submission" date="2023-11" db="EMBL/GenBank/DDBJ databases">
        <title>Scrofimicrobium hongkongense sp. nov., isolated from a patient with peritonitis.</title>
        <authorList>
            <person name="Lao H.Y."/>
            <person name="Wong A.Y.P."/>
            <person name="Ng T.L."/>
            <person name="Wong R.Y.L."/>
            <person name="Yau M.C.Y."/>
            <person name="Lam J.Y.W."/>
            <person name="Siu G.K.H."/>
        </authorList>
    </citation>
    <scope>NUCLEOTIDE SEQUENCE</scope>
    <source>
        <strain evidence="4">R131</strain>
    </source>
</reference>
<evidence type="ECO:0000256" key="2">
    <source>
        <dbReference type="ARBA" id="ARBA00022801"/>
    </source>
</evidence>
<evidence type="ECO:0000313" key="4">
    <source>
        <dbReference type="EMBL" id="XBW08191.1"/>
    </source>
</evidence>